<comment type="cofactor">
    <cofactor evidence="2">
        <name>K(+)</name>
        <dbReference type="ChEBI" id="CHEBI:29103"/>
    </cofactor>
</comment>
<comment type="caution">
    <text evidence="16">Lacks conserved residue(s) required for the propagation of feature annotation.</text>
</comment>
<dbReference type="Proteomes" id="UP001203338">
    <property type="component" value="Unassembled WGS sequence"/>
</dbReference>
<dbReference type="RefSeq" id="WP_249699160.1">
    <property type="nucleotide sequence ID" value="NZ_JAMFLX010000010.1"/>
</dbReference>
<keyword evidence="9 16" id="KW-0547">Nucleotide-binding</keyword>
<feature type="binding site" evidence="16">
    <location>
        <begin position="101"/>
        <end position="104"/>
    </location>
    <ligand>
        <name>substrate</name>
    </ligand>
</feature>
<comment type="similarity">
    <text evidence="14 16">Belongs to the type III pantothenate kinase family.</text>
</comment>
<gene>
    <name evidence="16" type="primary">coaX</name>
    <name evidence="17" type="ORF">M3P05_08725</name>
</gene>
<evidence type="ECO:0000256" key="1">
    <source>
        <dbReference type="ARBA" id="ARBA00001206"/>
    </source>
</evidence>
<feature type="binding site" evidence="16">
    <location>
        <position position="127"/>
    </location>
    <ligand>
        <name>ATP</name>
        <dbReference type="ChEBI" id="CHEBI:30616"/>
    </ligand>
</feature>
<evidence type="ECO:0000256" key="15">
    <source>
        <dbReference type="ARBA" id="ARBA00040883"/>
    </source>
</evidence>
<comment type="subunit">
    <text evidence="5 16">Homodimer.</text>
</comment>
<keyword evidence="11 16" id="KW-0067">ATP-binding</keyword>
<evidence type="ECO:0000256" key="3">
    <source>
        <dbReference type="ARBA" id="ARBA00004496"/>
    </source>
</evidence>
<evidence type="ECO:0000256" key="14">
    <source>
        <dbReference type="ARBA" id="ARBA00038036"/>
    </source>
</evidence>
<dbReference type="InterPro" id="IPR043129">
    <property type="entry name" value="ATPase_NBD"/>
</dbReference>
<dbReference type="SUPFAM" id="SSF53067">
    <property type="entry name" value="Actin-like ATPase domain"/>
    <property type="match status" value="2"/>
</dbReference>
<evidence type="ECO:0000256" key="8">
    <source>
        <dbReference type="ARBA" id="ARBA00022679"/>
    </source>
</evidence>
<reference evidence="17 18" key="1">
    <citation type="submission" date="2022-05" db="EMBL/GenBank/DDBJ databases">
        <authorList>
            <person name="Park J.-S."/>
        </authorList>
    </citation>
    <scope>NUCLEOTIDE SEQUENCE [LARGE SCALE GENOMIC DNA]</scope>
    <source>
        <strain evidence="17 18">2012CJ34-2</strain>
    </source>
</reference>
<comment type="function">
    <text evidence="16">Catalyzes the phosphorylation of pantothenate (Pan), the first step in CoA biosynthesis.</text>
</comment>
<evidence type="ECO:0000256" key="4">
    <source>
        <dbReference type="ARBA" id="ARBA00005225"/>
    </source>
</evidence>
<comment type="cofactor">
    <cofactor evidence="16">
        <name>NH4(+)</name>
        <dbReference type="ChEBI" id="CHEBI:28938"/>
    </cofactor>
    <cofactor evidence="16">
        <name>K(+)</name>
        <dbReference type="ChEBI" id="CHEBI:29103"/>
    </cofactor>
    <text evidence="16">A monovalent cation. Ammonium or potassium.</text>
</comment>
<evidence type="ECO:0000256" key="13">
    <source>
        <dbReference type="ARBA" id="ARBA00022993"/>
    </source>
</evidence>
<evidence type="ECO:0000256" key="11">
    <source>
        <dbReference type="ARBA" id="ARBA00022840"/>
    </source>
</evidence>
<proteinExistence type="inferred from homology"/>
<organism evidence="17 18">
    <name type="scientific">Parendozoicomonas callyspongiae</name>
    <dbReference type="NCBI Taxonomy" id="2942213"/>
    <lineage>
        <taxon>Bacteria</taxon>
        <taxon>Pseudomonadati</taxon>
        <taxon>Pseudomonadota</taxon>
        <taxon>Gammaproteobacteria</taxon>
        <taxon>Oceanospirillales</taxon>
        <taxon>Endozoicomonadaceae</taxon>
        <taxon>Parendozoicomonas</taxon>
    </lineage>
</organism>
<evidence type="ECO:0000256" key="2">
    <source>
        <dbReference type="ARBA" id="ARBA00001958"/>
    </source>
</evidence>
<evidence type="ECO:0000313" key="18">
    <source>
        <dbReference type="Proteomes" id="UP001203338"/>
    </source>
</evidence>
<keyword evidence="8 16" id="KW-0808">Transferase</keyword>
<comment type="pathway">
    <text evidence="4 16">Cofactor biosynthesis; coenzyme A biosynthesis; CoA from (R)-pantothenate: step 1/5.</text>
</comment>
<dbReference type="PANTHER" id="PTHR34265">
    <property type="entry name" value="TYPE III PANTOTHENATE KINASE"/>
    <property type="match status" value="1"/>
</dbReference>
<keyword evidence="16" id="KW-0479">Metal-binding</keyword>
<evidence type="ECO:0000256" key="6">
    <source>
        <dbReference type="ARBA" id="ARBA00012102"/>
    </source>
</evidence>
<dbReference type="CDD" id="cd24015">
    <property type="entry name" value="ASKHA_NBD_PanK-III"/>
    <property type="match status" value="1"/>
</dbReference>
<comment type="subcellular location">
    <subcellularLocation>
        <location evidence="3 16">Cytoplasm</location>
    </subcellularLocation>
</comment>
<evidence type="ECO:0000256" key="16">
    <source>
        <dbReference type="HAMAP-Rule" id="MF_01274"/>
    </source>
</evidence>
<feature type="active site" description="Proton acceptor" evidence="16">
    <location>
        <position position="103"/>
    </location>
</feature>
<dbReference type="EMBL" id="JAMFLX010000010">
    <property type="protein sequence ID" value="MCL6270017.1"/>
    <property type="molecule type" value="Genomic_DNA"/>
</dbReference>
<accession>A0ABT0PF57</accession>
<keyword evidence="10 16" id="KW-0418">Kinase</keyword>
<feature type="binding site" evidence="16">
    <location>
        <position position="179"/>
    </location>
    <ligand>
        <name>substrate</name>
    </ligand>
</feature>
<evidence type="ECO:0000256" key="7">
    <source>
        <dbReference type="ARBA" id="ARBA00022490"/>
    </source>
</evidence>
<comment type="catalytic activity">
    <reaction evidence="1 16">
        <text>(R)-pantothenate + ATP = (R)-4'-phosphopantothenate + ADP + H(+)</text>
        <dbReference type="Rhea" id="RHEA:16373"/>
        <dbReference type="ChEBI" id="CHEBI:10986"/>
        <dbReference type="ChEBI" id="CHEBI:15378"/>
        <dbReference type="ChEBI" id="CHEBI:29032"/>
        <dbReference type="ChEBI" id="CHEBI:30616"/>
        <dbReference type="ChEBI" id="CHEBI:456216"/>
        <dbReference type="EC" id="2.7.1.33"/>
    </reaction>
</comment>
<dbReference type="NCBIfam" id="TIGR00671">
    <property type="entry name" value="baf"/>
    <property type="match status" value="1"/>
</dbReference>
<dbReference type="Gene3D" id="3.30.420.40">
    <property type="match status" value="2"/>
</dbReference>
<evidence type="ECO:0000256" key="12">
    <source>
        <dbReference type="ARBA" id="ARBA00022958"/>
    </source>
</evidence>
<keyword evidence="7 16" id="KW-0963">Cytoplasm</keyword>
<keyword evidence="18" id="KW-1185">Reference proteome</keyword>
<keyword evidence="13 16" id="KW-0173">Coenzyme A biosynthesis</keyword>
<feature type="binding site" evidence="16">
    <location>
        <begin position="7"/>
        <end position="14"/>
    </location>
    <ligand>
        <name>ATP</name>
        <dbReference type="ChEBI" id="CHEBI:30616"/>
    </ligand>
</feature>
<keyword evidence="12 16" id="KW-0630">Potassium</keyword>
<feature type="binding site" evidence="16">
    <location>
        <position position="124"/>
    </location>
    <ligand>
        <name>K(+)</name>
        <dbReference type="ChEBI" id="CHEBI:29103"/>
    </ligand>
</feature>
<dbReference type="HAMAP" id="MF_01274">
    <property type="entry name" value="Pantothen_kinase_3"/>
    <property type="match status" value="1"/>
</dbReference>
<evidence type="ECO:0000256" key="9">
    <source>
        <dbReference type="ARBA" id="ARBA00022741"/>
    </source>
</evidence>
<sequence length="247" mass="26451">MRILDIDAGNTRVKWRYLVDGKSHKAGAFANDSSNALVEMIADSVDGAVDLCRMASVRAPKERESLRASLENVFGVSPALPDPESGIGGVHFPDADPCRLGDDRWLAMLGARKHYPDGPVVVIDSGTALTLDAVDANGVFQGGLITPGVNTMLKSMVDAADLLVLPDEKEFSRSLAKNSVQAVLNGALSMAASLIEREVQRFNSQARVVLCGGDARMLAEQMNIPVEYCPELVFEGLEVAIPVKGMR</sequence>
<evidence type="ECO:0000313" key="17">
    <source>
        <dbReference type="EMBL" id="MCL6270017.1"/>
    </source>
</evidence>
<comment type="caution">
    <text evidence="17">The sequence shown here is derived from an EMBL/GenBank/DDBJ whole genome shotgun (WGS) entry which is preliminary data.</text>
</comment>
<protein>
    <recommendedName>
        <fullName evidence="15 16">Type III pantothenate kinase</fullName>
        <ecNumber evidence="6 16">2.7.1.33</ecNumber>
    </recommendedName>
    <alternativeName>
        <fullName evidence="16">PanK-III</fullName>
    </alternativeName>
    <alternativeName>
        <fullName evidence="16">Pantothenic acid kinase</fullName>
    </alternativeName>
</protein>
<evidence type="ECO:0000256" key="5">
    <source>
        <dbReference type="ARBA" id="ARBA00011738"/>
    </source>
</evidence>
<dbReference type="InterPro" id="IPR004619">
    <property type="entry name" value="Type_III_PanK"/>
</dbReference>
<dbReference type="PANTHER" id="PTHR34265:SF1">
    <property type="entry name" value="TYPE III PANTOTHENATE KINASE"/>
    <property type="match status" value="1"/>
</dbReference>
<evidence type="ECO:0000256" key="10">
    <source>
        <dbReference type="ARBA" id="ARBA00022777"/>
    </source>
</evidence>
<name>A0ABT0PF57_9GAMM</name>
<dbReference type="Pfam" id="PF03309">
    <property type="entry name" value="Pan_kinase"/>
    <property type="match status" value="1"/>
</dbReference>
<dbReference type="GO" id="GO:0004594">
    <property type="term" value="F:pantothenate kinase activity"/>
    <property type="evidence" value="ECO:0007669"/>
    <property type="project" value="UniProtKB-EC"/>
</dbReference>
<dbReference type="EC" id="2.7.1.33" evidence="6 16"/>